<comment type="caution">
    <text evidence="3">The sequence shown here is derived from an EMBL/GenBank/DDBJ whole genome shotgun (WGS) entry which is preliminary data.</text>
</comment>
<dbReference type="EMBL" id="JAVDWR010000030">
    <property type="protein sequence ID" value="MDR7123064.1"/>
    <property type="molecule type" value="Genomic_DNA"/>
</dbReference>
<name>A0ABU1W518_9GAMM</name>
<sequence length="107" mass="10831">MKSNKTTAVAVSALVLGSLSTLSLTANANPFSAEQLNAGYQLASAEASCGADKAKAKDKEAKCGEDKAKDKEAKCGEGKCGGDKKDGKDKEKTKEAKCGEGKCGGAV</sequence>
<evidence type="ECO:0000256" key="2">
    <source>
        <dbReference type="SAM" id="SignalP"/>
    </source>
</evidence>
<protein>
    <submittedName>
        <fullName evidence="3">Low-complexity protein</fullName>
    </submittedName>
</protein>
<feature type="chain" id="PRO_5045174334" evidence="2">
    <location>
        <begin position="29"/>
        <end position="107"/>
    </location>
</feature>
<feature type="signal peptide" evidence="2">
    <location>
        <begin position="1"/>
        <end position="28"/>
    </location>
</feature>
<keyword evidence="2" id="KW-0732">Signal</keyword>
<feature type="compositionally biased region" description="Basic and acidic residues" evidence="1">
    <location>
        <begin position="59"/>
        <end position="100"/>
    </location>
</feature>
<gene>
    <name evidence="3" type="ORF">J2W69_004047</name>
</gene>
<dbReference type="Proteomes" id="UP001257909">
    <property type="component" value="Unassembled WGS sequence"/>
</dbReference>
<evidence type="ECO:0000313" key="4">
    <source>
        <dbReference type="Proteomes" id="UP001257909"/>
    </source>
</evidence>
<organism evidence="3 4">
    <name type="scientific">Rheinheimera soli</name>
    <dbReference type="NCBI Taxonomy" id="443616"/>
    <lineage>
        <taxon>Bacteria</taxon>
        <taxon>Pseudomonadati</taxon>
        <taxon>Pseudomonadota</taxon>
        <taxon>Gammaproteobacteria</taxon>
        <taxon>Chromatiales</taxon>
        <taxon>Chromatiaceae</taxon>
        <taxon>Rheinheimera</taxon>
    </lineage>
</organism>
<feature type="region of interest" description="Disordered" evidence="1">
    <location>
        <begin position="59"/>
        <end position="107"/>
    </location>
</feature>
<accession>A0ABU1W518</accession>
<reference evidence="3 4" key="1">
    <citation type="submission" date="2023-07" db="EMBL/GenBank/DDBJ databases">
        <title>Sorghum-associated microbial communities from plants grown in Nebraska, USA.</title>
        <authorList>
            <person name="Schachtman D."/>
        </authorList>
    </citation>
    <scope>NUCLEOTIDE SEQUENCE [LARGE SCALE GENOMIC DNA]</scope>
    <source>
        <strain evidence="3 4">4138</strain>
    </source>
</reference>
<keyword evidence="4" id="KW-1185">Reference proteome</keyword>
<evidence type="ECO:0000256" key="1">
    <source>
        <dbReference type="SAM" id="MobiDB-lite"/>
    </source>
</evidence>
<proteinExistence type="predicted"/>
<evidence type="ECO:0000313" key="3">
    <source>
        <dbReference type="EMBL" id="MDR7123064.1"/>
    </source>
</evidence>
<dbReference type="RefSeq" id="WP_310281880.1">
    <property type="nucleotide sequence ID" value="NZ_JAVDWR010000030.1"/>
</dbReference>